<name>A0A8H5NX44_9HYPO</name>
<reference evidence="6 7" key="1">
    <citation type="submission" date="2020-05" db="EMBL/GenBank/DDBJ databases">
        <title>Identification and distribution of gene clusters putatively required for synthesis of sphingolipid metabolism inhibitors in phylogenetically diverse species of the filamentous fungus Fusarium.</title>
        <authorList>
            <person name="Kim H.-S."/>
            <person name="Busman M."/>
            <person name="Brown D.W."/>
            <person name="Divon H."/>
            <person name="Uhlig S."/>
            <person name="Proctor R.H."/>
        </authorList>
    </citation>
    <scope>NUCLEOTIDE SEQUENCE [LARGE SCALE GENOMIC DNA]</scope>
    <source>
        <strain evidence="6 7">NRRL 36939</strain>
    </source>
</reference>
<evidence type="ECO:0000256" key="4">
    <source>
        <dbReference type="SAM" id="MobiDB-lite"/>
    </source>
</evidence>
<dbReference type="CDD" id="cd00024">
    <property type="entry name" value="CD_CSD"/>
    <property type="match status" value="3"/>
</dbReference>
<comment type="caution">
    <text evidence="6">The sequence shown here is derived from an EMBL/GenBank/DDBJ whole genome shotgun (WGS) entry which is preliminary data.</text>
</comment>
<evidence type="ECO:0000313" key="7">
    <source>
        <dbReference type="Proteomes" id="UP000546213"/>
    </source>
</evidence>
<feature type="compositionally biased region" description="Basic residues" evidence="4">
    <location>
        <begin position="439"/>
        <end position="451"/>
    </location>
</feature>
<organism evidence="6 7">
    <name type="scientific">Fusarium pseudocircinatum</name>
    <dbReference type="NCBI Taxonomy" id="56676"/>
    <lineage>
        <taxon>Eukaryota</taxon>
        <taxon>Fungi</taxon>
        <taxon>Dikarya</taxon>
        <taxon>Ascomycota</taxon>
        <taxon>Pezizomycotina</taxon>
        <taxon>Sordariomycetes</taxon>
        <taxon>Hypocreomycetidae</taxon>
        <taxon>Hypocreales</taxon>
        <taxon>Nectriaceae</taxon>
        <taxon>Fusarium</taxon>
        <taxon>Fusarium fujikuroi species complex</taxon>
    </lineage>
</organism>
<accession>A0A8H5NX44</accession>
<dbReference type="SMART" id="SM00298">
    <property type="entry name" value="CHROMO"/>
    <property type="match status" value="3"/>
</dbReference>
<dbReference type="GO" id="GO:0006338">
    <property type="term" value="P:chromatin remodeling"/>
    <property type="evidence" value="ECO:0007669"/>
    <property type="project" value="UniProtKB-ARBA"/>
</dbReference>
<keyword evidence="7" id="KW-1185">Reference proteome</keyword>
<dbReference type="InterPro" id="IPR000953">
    <property type="entry name" value="Chromo/chromo_shadow_dom"/>
</dbReference>
<dbReference type="Proteomes" id="UP000546213">
    <property type="component" value="Unassembled WGS sequence"/>
</dbReference>
<gene>
    <name evidence="6" type="ORF">FPCIR_10087</name>
</gene>
<evidence type="ECO:0000259" key="5">
    <source>
        <dbReference type="PROSITE" id="PS50013"/>
    </source>
</evidence>
<dbReference type="SUPFAM" id="SSF54160">
    <property type="entry name" value="Chromo domain-like"/>
    <property type="match status" value="3"/>
</dbReference>
<feature type="region of interest" description="Disordered" evidence="4">
    <location>
        <begin position="338"/>
        <end position="451"/>
    </location>
</feature>
<sequence>MASNSQKSRGQEIDYLVRHKVDRRNNTVEILIDHETLYAYWEERGGRAQATRLEEYHVFKVNAKGWKKGGWAYNCQWIGCPPDQNTWEPEATILSNAPAAVADWEAREAARQAKVSAQKAGERMAANGDHQQYEIERFIRHRVNRRKKTVQFLVKWMGYNQPTWEPEALMQETASRTVYRYWRDRGGRGPATYLTHYHVFKVLARVFKKGKWYYHCQWVGYSDLRKDTTLETAKKVERIAKDVLAEFKASQAAANHSIPAAADWDEGLETLGGSTEIYVGRMTPLLRKFSGSQNLEHKEAHGEACKRTSEQYWEWKEQYTIETAKQLITPGREEAIIACSGPTPDSDSESEDGKNISELESDDEDVVWSPVSETSGQEGYDEPQGLLQKSRKRYFDDDDDEEAIHDKTKKRVRYKEPQLWLQKPRKRRFDDDDDDTHTTHGKTTKRARFEH</sequence>
<dbReference type="InterPro" id="IPR023780">
    <property type="entry name" value="Chromo_domain"/>
</dbReference>
<dbReference type="EMBL" id="JAAOAS010000286">
    <property type="protein sequence ID" value="KAF5581574.1"/>
    <property type="molecule type" value="Genomic_DNA"/>
</dbReference>
<protein>
    <recommendedName>
        <fullName evidence="5">Chromo domain-containing protein</fullName>
    </recommendedName>
</protein>
<dbReference type="Pfam" id="PF00385">
    <property type="entry name" value="Chromo"/>
    <property type="match status" value="2"/>
</dbReference>
<dbReference type="GO" id="GO:0005634">
    <property type="term" value="C:nucleus"/>
    <property type="evidence" value="ECO:0007669"/>
    <property type="project" value="UniProtKB-SubCell"/>
</dbReference>
<dbReference type="PROSITE" id="PS50013">
    <property type="entry name" value="CHROMO_2"/>
    <property type="match status" value="3"/>
</dbReference>
<feature type="domain" description="Chromo" evidence="5">
    <location>
        <begin position="197"/>
        <end position="259"/>
    </location>
</feature>
<dbReference type="Gene3D" id="2.40.50.40">
    <property type="match status" value="3"/>
</dbReference>
<keyword evidence="3" id="KW-0539">Nucleus</keyword>
<evidence type="ECO:0000256" key="3">
    <source>
        <dbReference type="ARBA" id="ARBA00023242"/>
    </source>
</evidence>
<evidence type="ECO:0000256" key="2">
    <source>
        <dbReference type="ARBA" id="ARBA00011353"/>
    </source>
</evidence>
<feature type="domain" description="Chromo" evidence="5">
    <location>
        <begin position="133"/>
        <end position="185"/>
    </location>
</feature>
<comment type="subunit">
    <text evidence="2">Component of the NuA4 histone acetyltransferase complex.</text>
</comment>
<evidence type="ECO:0000256" key="1">
    <source>
        <dbReference type="ARBA" id="ARBA00004123"/>
    </source>
</evidence>
<dbReference type="PANTHER" id="PTHR22812">
    <property type="entry name" value="CHROMOBOX PROTEIN"/>
    <property type="match status" value="1"/>
</dbReference>
<feature type="domain" description="Chromo" evidence="5">
    <location>
        <begin position="56"/>
        <end position="116"/>
    </location>
</feature>
<dbReference type="InterPro" id="IPR016197">
    <property type="entry name" value="Chromo-like_dom_sf"/>
</dbReference>
<dbReference type="InterPro" id="IPR051219">
    <property type="entry name" value="Heterochromatin_chromo-domain"/>
</dbReference>
<proteinExistence type="predicted"/>
<dbReference type="AlphaFoldDB" id="A0A8H5NX44"/>
<evidence type="ECO:0000313" key="6">
    <source>
        <dbReference type="EMBL" id="KAF5581574.1"/>
    </source>
</evidence>
<comment type="subcellular location">
    <subcellularLocation>
        <location evidence="1">Nucleus</location>
    </subcellularLocation>
</comment>
<dbReference type="OrthoDB" id="433924at2759"/>